<dbReference type="Proteomes" id="UP000823862">
    <property type="component" value="Unassembled WGS sequence"/>
</dbReference>
<proteinExistence type="predicted"/>
<name>A0A9D2HXF3_9BACE</name>
<feature type="region of interest" description="Disordered" evidence="1">
    <location>
        <begin position="1"/>
        <end position="26"/>
    </location>
</feature>
<protein>
    <submittedName>
        <fullName evidence="2">Uncharacterized protein</fullName>
    </submittedName>
</protein>
<accession>A0A9D2HXF3</accession>
<comment type="caution">
    <text evidence="2">The sequence shown here is derived from an EMBL/GenBank/DDBJ whole genome shotgun (WGS) entry which is preliminary data.</text>
</comment>
<sequence>MRQANNRNMGAHAERMAGYGKRNRSRKGEGYPIEVYIEGDTGITQQWERQQDRKAVAIFNHRVRAWGTKVNDALQYSIADHIAEDNTLSASLKTNYRHWGRTPQAGQEITSIGFSFEKAGLYVHLGVGRGYNREDGTVVVTKQHNRDMIRKPKPWFDPVIENHIEALQQIVIDYCGDLFINTSHILINR</sequence>
<organism evidence="2 3">
    <name type="scientific">Candidatus Bacteroides avicola</name>
    <dbReference type="NCBI Taxonomy" id="2838468"/>
    <lineage>
        <taxon>Bacteria</taxon>
        <taxon>Pseudomonadati</taxon>
        <taxon>Bacteroidota</taxon>
        <taxon>Bacteroidia</taxon>
        <taxon>Bacteroidales</taxon>
        <taxon>Bacteroidaceae</taxon>
        <taxon>Bacteroides</taxon>
    </lineage>
</organism>
<reference evidence="2" key="1">
    <citation type="journal article" date="2021" name="PeerJ">
        <title>Extensive microbial diversity within the chicken gut microbiome revealed by metagenomics and culture.</title>
        <authorList>
            <person name="Gilroy R."/>
            <person name="Ravi A."/>
            <person name="Getino M."/>
            <person name="Pursley I."/>
            <person name="Horton D.L."/>
            <person name="Alikhan N.F."/>
            <person name="Baker D."/>
            <person name="Gharbi K."/>
            <person name="Hall N."/>
            <person name="Watson M."/>
            <person name="Adriaenssens E.M."/>
            <person name="Foster-Nyarko E."/>
            <person name="Jarju S."/>
            <person name="Secka A."/>
            <person name="Antonio M."/>
            <person name="Oren A."/>
            <person name="Chaudhuri R.R."/>
            <person name="La Ragione R."/>
            <person name="Hildebrand F."/>
            <person name="Pallen M.J."/>
        </authorList>
    </citation>
    <scope>NUCLEOTIDE SEQUENCE</scope>
    <source>
        <strain evidence="2">ChiHjej12B11-9795</strain>
    </source>
</reference>
<dbReference type="AlphaFoldDB" id="A0A9D2HXF3"/>
<gene>
    <name evidence="2" type="ORF">H9950_06745</name>
</gene>
<evidence type="ECO:0000313" key="3">
    <source>
        <dbReference type="Proteomes" id="UP000823862"/>
    </source>
</evidence>
<evidence type="ECO:0000256" key="1">
    <source>
        <dbReference type="SAM" id="MobiDB-lite"/>
    </source>
</evidence>
<reference evidence="2" key="2">
    <citation type="submission" date="2021-04" db="EMBL/GenBank/DDBJ databases">
        <authorList>
            <person name="Gilroy R."/>
        </authorList>
    </citation>
    <scope>NUCLEOTIDE SEQUENCE</scope>
    <source>
        <strain evidence="2">ChiHjej12B11-9795</strain>
    </source>
</reference>
<dbReference type="EMBL" id="DWZI01000036">
    <property type="protein sequence ID" value="HJA85872.1"/>
    <property type="molecule type" value="Genomic_DNA"/>
</dbReference>
<evidence type="ECO:0000313" key="2">
    <source>
        <dbReference type="EMBL" id="HJA85872.1"/>
    </source>
</evidence>